<dbReference type="AlphaFoldDB" id="A0A4R9C215"/>
<dbReference type="OrthoDB" id="2084588at2"/>
<dbReference type="Pfam" id="PF20293">
    <property type="entry name" value="MC6"/>
    <property type="match status" value="1"/>
</dbReference>
<organism evidence="1 2">
    <name type="scientific">Helcococcus ovis</name>
    <dbReference type="NCBI Taxonomy" id="72026"/>
    <lineage>
        <taxon>Bacteria</taxon>
        <taxon>Bacillati</taxon>
        <taxon>Bacillota</taxon>
        <taxon>Tissierellia</taxon>
        <taxon>Tissierellales</taxon>
        <taxon>Peptoniphilaceae</taxon>
        <taxon>Helcococcus</taxon>
    </lineage>
</organism>
<name>A0A4R9C215_9FIRM</name>
<accession>A0A4R9C215</accession>
<dbReference type="RefSeq" id="WP_134710785.1">
    <property type="nucleotide sequence ID" value="NZ_CP119081.1"/>
</dbReference>
<dbReference type="GeneID" id="97031030"/>
<proteinExistence type="predicted"/>
<comment type="caution">
    <text evidence="1">The sequence shown here is derived from an EMBL/GenBank/DDBJ whole genome shotgun (WGS) entry which is preliminary data.</text>
</comment>
<sequence>MILPKKQLSLSESFFGFGAFLLEKLKSPTSVDDLWLYYKNAYERKKYIVKFSFDQYLATLDYLYMIEAIKETEKGVVCSET</sequence>
<evidence type="ECO:0000313" key="2">
    <source>
        <dbReference type="Proteomes" id="UP000297454"/>
    </source>
</evidence>
<keyword evidence="2" id="KW-1185">Reference proteome</keyword>
<dbReference type="InterPro" id="IPR046897">
    <property type="entry name" value="ABC-3C_MC6"/>
</dbReference>
<reference evidence="1 2" key="1">
    <citation type="submission" date="2019-01" db="EMBL/GenBank/DDBJ databases">
        <title>Draft Genome Sequences of Helcococcus ovis Strains Isolated from the Uterus and Vagina of Dairy Cows with Metritis.</title>
        <authorList>
            <person name="Cunha F."/>
            <person name="Jeon S.J."/>
            <person name="Kutzer P."/>
            <person name="Galvao K.N."/>
        </authorList>
    </citation>
    <scope>NUCLEOTIDE SEQUENCE [LARGE SCALE GENOMIC DNA]</scope>
    <source>
        <strain evidence="1 2">KG-37</strain>
    </source>
</reference>
<dbReference type="Proteomes" id="UP000297454">
    <property type="component" value="Unassembled WGS sequence"/>
</dbReference>
<dbReference type="EMBL" id="SCFR01000006">
    <property type="protein sequence ID" value="TFF66849.1"/>
    <property type="molecule type" value="Genomic_DNA"/>
</dbReference>
<evidence type="ECO:0000313" key="1">
    <source>
        <dbReference type="EMBL" id="TFF66849.1"/>
    </source>
</evidence>
<gene>
    <name evidence="1" type="ORF">EQF91_02680</name>
</gene>
<protein>
    <submittedName>
        <fullName evidence="1">Uncharacterized protein</fullName>
    </submittedName>
</protein>